<dbReference type="EMBL" id="JAQNDM010000002">
    <property type="protein sequence ID" value="MDC0707884.1"/>
    <property type="molecule type" value="Genomic_DNA"/>
</dbReference>
<keyword evidence="1" id="KW-0732">Signal</keyword>
<keyword evidence="3" id="KW-1185">Reference proteome</keyword>
<evidence type="ECO:0000256" key="1">
    <source>
        <dbReference type="SAM" id="SignalP"/>
    </source>
</evidence>
<gene>
    <name evidence="2" type="ORF">POL68_05325</name>
</gene>
<proteinExistence type="predicted"/>
<evidence type="ECO:0000313" key="2">
    <source>
        <dbReference type="EMBL" id="MDC0707884.1"/>
    </source>
</evidence>
<dbReference type="RefSeq" id="WP_272135161.1">
    <property type="nucleotide sequence ID" value="NZ_JAQNDM010000002.1"/>
</dbReference>
<accession>A0ABT5D2J4</accession>
<evidence type="ECO:0008006" key="4">
    <source>
        <dbReference type="Google" id="ProtNLM"/>
    </source>
</evidence>
<reference evidence="2 3" key="1">
    <citation type="submission" date="2022-11" db="EMBL/GenBank/DDBJ databases">
        <title>Minimal conservation of predation-associated metabolite biosynthetic gene clusters underscores biosynthetic potential of Myxococcota including descriptions for ten novel species: Archangium lansinium sp. nov., Myxococcus landrumus sp. nov., Nannocystis bai.</title>
        <authorList>
            <person name="Ahearne A."/>
            <person name="Stevens C."/>
            <person name="Dowd S."/>
        </authorList>
    </citation>
    <scope>NUCLEOTIDE SEQUENCE [LARGE SCALE GENOMIC DNA]</scope>
    <source>
        <strain evidence="2 3">NCWAL01</strain>
    </source>
</reference>
<dbReference type="Proteomes" id="UP001221838">
    <property type="component" value="Unassembled WGS sequence"/>
</dbReference>
<evidence type="ECO:0000313" key="3">
    <source>
        <dbReference type="Proteomes" id="UP001221838"/>
    </source>
</evidence>
<sequence length="314" mass="34380">MSAPVGPWAPALSGLLFACTLLFTSAASAQSSEDRAFVGITLGGGTKLESQGGRIDDRQQLKLRLPLTAFFLGKTVLVPSFGYEGWFGGMEQQGPLADVSKDELNRNFHSFQLGLTLIRPLTPRWMLAMGAIANPRTDFESPFDFGLDTAWTGFATATYMIGDGPGVRLTFGVAALYPYDATPVAPIVAFVYRRDAYILELGIPRVAMLLKVREGIELGLTGEFGQQVFRTRVGSHGQMGPTSYYARQTMLRVGPTVNTRLSNSLWMSTSLGLDLMNDYALLDMDRNKVEVGMFNSTKPAPYLSVSLGWRPPRR</sequence>
<feature type="signal peptide" evidence="1">
    <location>
        <begin position="1"/>
        <end position="29"/>
    </location>
</feature>
<protein>
    <recommendedName>
        <fullName evidence="4">MetA-pathway of phenol degradation</fullName>
    </recommendedName>
</protein>
<feature type="chain" id="PRO_5045447526" description="MetA-pathway of phenol degradation" evidence="1">
    <location>
        <begin position="30"/>
        <end position="314"/>
    </location>
</feature>
<organism evidence="2 3">
    <name type="scientific">Stigmatella ashevillensis</name>
    <dbReference type="NCBI Taxonomy" id="2995309"/>
    <lineage>
        <taxon>Bacteria</taxon>
        <taxon>Pseudomonadati</taxon>
        <taxon>Myxococcota</taxon>
        <taxon>Myxococcia</taxon>
        <taxon>Myxococcales</taxon>
        <taxon>Cystobacterineae</taxon>
        <taxon>Archangiaceae</taxon>
        <taxon>Stigmatella</taxon>
    </lineage>
</organism>
<name>A0ABT5D2J4_9BACT</name>
<comment type="caution">
    <text evidence="2">The sequence shown here is derived from an EMBL/GenBank/DDBJ whole genome shotgun (WGS) entry which is preliminary data.</text>
</comment>